<dbReference type="Proteomes" id="UP000190744">
    <property type="component" value="Unassembled WGS sequence"/>
</dbReference>
<feature type="region of interest" description="Disordered" evidence="1">
    <location>
        <begin position="1"/>
        <end position="100"/>
    </location>
</feature>
<comment type="caution">
    <text evidence="2">The sequence shown here is derived from an EMBL/GenBank/DDBJ whole genome shotgun (WGS) entry which is preliminary data.</text>
</comment>
<sequence length="620" mass="69011">MEAVLADSAARSREVYSVSAATPYAAPPEDARMPFTDERYLIDRRHATSDIGHARRKRDSDQYARRSRRTGTAPSDDSSPRNANPHTPQPSCPPQKRSSAGLVANFDTPETAFSGIHALLQRSIAYIAAAKDPVADATHCYDDPTLALGKIIQDAPVDDVTIYAIMSCFERKDWFANTKDFETNRAVRLIRPPRGKAAVIEAFGIRWIPLVSGRTLLIGEKLAKYFPYLLRTERLTSYDTVQIGRVTIPEQWDEGKDYIVVARPSHVNMMAPSDTELSLLSREGDTAYSRTVLENDAWPSMDMDPNHLVVIPPTDENGRIRIMPLKDVPGFRPTCMKNINPLDLSPCVIPGFDDLAQLPWTPENPMAPREKNDKPREPAQNTTDKRDSKTDDGTDNKKIASGKVAGPRTPDKKAGAKADKQKRMSSSLTPKSTPKKKQRVERNVYTLTAQKMESTEVDHAGSWELSPALSPEVNMAFLRDAAGSLTGEYHTLLNNVADAAGLINKYCLEQGWTETQAMGQADTKFGELVREYEVASQKCHDYLTEDISEHASHWRTAAIANYILVSMQYTKLAVNPAFRRPAIQDMAAFLAMNPSNCKPAADEEEEEEEELPDDSSDEFH</sequence>
<evidence type="ECO:0000313" key="3">
    <source>
        <dbReference type="Proteomes" id="UP000190744"/>
    </source>
</evidence>
<proteinExistence type="predicted"/>
<evidence type="ECO:0000256" key="1">
    <source>
        <dbReference type="SAM" id="MobiDB-lite"/>
    </source>
</evidence>
<feature type="region of interest" description="Disordered" evidence="1">
    <location>
        <begin position="594"/>
        <end position="620"/>
    </location>
</feature>
<reference evidence="3" key="1">
    <citation type="submission" date="2015-09" db="EMBL/GenBank/DDBJ databases">
        <authorList>
            <person name="Fill T.P."/>
            <person name="Baretta J.F."/>
            <person name="de Almeida L.G."/>
            <person name="Rocha M."/>
            <person name="de Souza D.H."/>
            <person name="Malavazi I."/>
            <person name="Cerdeira L.T."/>
            <person name="Hong H."/>
            <person name="Samborskyy M."/>
            <person name="de Vasconcelos A.T."/>
            <person name="Leadlay P."/>
            <person name="Rodrigues-Filho E."/>
        </authorList>
    </citation>
    <scope>NUCLEOTIDE SEQUENCE [LARGE SCALE GENOMIC DNA]</scope>
    <source>
        <strain evidence="3">LaBioMMi 136</strain>
    </source>
</reference>
<evidence type="ECO:0000313" key="2">
    <source>
        <dbReference type="EMBL" id="OOQ81583.1"/>
    </source>
</evidence>
<accession>A0A1S9R7V4</accession>
<gene>
    <name evidence="2" type="ORF">PEBR_42353</name>
</gene>
<organism evidence="2 3">
    <name type="scientific">Penicillium brasilianum</name>
    <dbReference type="NCBI Taxonomy" id="104259"/>
    <lineage>
        <taxon>Eukaryota</taxon>
        <taxon>Fungi</taxon>
        <taxon>Dikarya</taxon>
        <taxon>Ascomycota</taxon>
        <taxon>Pezizomycotina</taxon>
        <taxon>Eurotiomycetes</taxon>
        <taxon>Eurotiomycetidae</taxon>
        <taxon>Eurotiales</taxon>
        <taxon>Aspergillaceae</taxon>
        <taxon>Penicillium</taxon>
    </lineage>
</organism>
<name>A0A1S9R7V4_PENBI</name>
<feature type="compositionally biased region" description="Basic and acidic residues" evidence="1">
    <location>
        <begin position="368"/>
        <end position="398"/>
    </location>
</feature>
<feature type="compositionally biased region" description="Polar residues" evidence="1">
    <location>
        <begin position="70"/>
        <end position="86"/>
    </location>
</feature>
<feature type="compositionally biased region" description="Acidic residues" evidence="1">
    <location>
        <begin position="602"/>
        <end position="620"/>
    </location>
</feature>
<dbReference type="EMBL" id="LJBN01000244">
    <property type="protein sequence ID" value="OOQ81583.1"/>
    <property type="molecule type" value="Genomic_DNA"/>
</dbReference>
<feature type="compositionally biased region" description="Basic and acidic residues" evidence="1">
    <location>
        <begin position="409"/>
        <end position="422"/>
    </location>
</feature>
<feature type="compositionally biased region" description="Basic and acidic residues" evidence="1">
    <location>
        <begin position="29"/>
        <end position="48"/>
    </location>
</feature>
<protein>
    <submittedName>
        <fullName evidence="2">Uncharacterized protein</fullName>
    </submittedName>
</protein>
<dbReference type="AlphaFoldDB" id="A0A1S9R7V4"/>
<feature type="region of interest" description="Disordered" evidence="1">
    <location>
        <begin position="358"/>
        <end position="441"/>
    </location>
</feature>